<comment type="catalytic activity">
    <reaction evidence="1 8 10">
        <text>Release of N-terminal proline from a peptide.</text>
        <dbReference type="EC" id="3.4.11.5"/>
    </reaction>
</comment>
<proteinExistence type="inferred from homology"/>
<feature type="active site" description="Nucleophile" evidence="9">
    <location>
        <position position="136"/>
    </location>
</feature>
<dbReference type="NCBIfam" id="TIGR01249">
    <property type="entry name" value="pro_imino_pep_1"/>
    <property type="match status" value="1"/>
</dbReference>
<dbReference type="GO" id="GO:0005737">
    <property type="term" value="C:cytoplasm"/>
    <property type="evidence" value="ECO:0007669"/>
    <property type="project" value="UniProtKB-SubCell"/>
</dbReference>
<evidence type="ECO:0000256" key="2">
    <source>
        <dbReference type="ARBA" id="ARBA00004496"/>
    </source>
</evidence>
<dbReference type="EC" id="3.4.11.5" evidence="8 10"/>
<dbReference type="InterPro" id="IPR029058">
    <property type="entry name" value="AB_hydrolase_fold"/>
</dbReference>
<dbReference type="PRINTS" id="PR00111">
    <property type="entry name" value="ABHYDROLASE"/>
</dbReference>
<dbReference type="PANTHER" id="PTHR43722:SF1">
    <property type="entry name" value="PROLINE IMINOPEPTIDASE"/>
    <property type="match status" value="1"/>
</dbReference>
<dbReference type="PANTHER" id="PTHR43722">
    <property type="entry name" value="PROLINE IMINOPEPTIDASE"/>
    <property type="match status" value="1"/>
</dbReference>
<dbReference type="SUPFAM" id="SSF53474">
    <property type="entry name" value="alpha/beta-Hydrolases"/>
    <property type="match status" value="1"/>
</dbReference>
<dbReference type="OrthoDB" id="10249433at2759"/>
<gene>
    <name evidence="12" type="ORF">CYY_002899</name>
</gene>
<evidence type="ECO:0000313" key="12">
    <source>
        <dbReference type="EMBL" id="KAF2075816.1"/>
    </source>
</evidence>
<dbReference type="Proteomes" id="UP000695562">
    <property type="component" value="Unassembled WGS sequence"/>
</dbReference>
<evidence type="ECO:0000256" key="9">
    <source>
        <dbReference type="PIRSR" id="PIRSR006431-1"/>
    </source>
</evidence>
<reference evidence="12" key="1">
    <citation type="submission" date="2020-01" db="EMBL/GenBank/DDBJ databases">
        <title>Development of genomics and gene disruption for Polysphondylium violaceum indicates a role for the polyketide synthase stlB in stalk morphogenesis.</title>
        <authorList>
            <person name="Narita B."/>
            <person name="Kawabe Y."/>
            <person name="Kin K."/>
            <person name="Saito T."/>
            <person name="Gibbs R."/>
            <person name="Kuspa A."/>
            <person name="Muzny D."/>
            <person name="Queller D."/>
            <person name="Richards S."/>
            <person name="Strassman J."/>
            <person name="Sucgang R."/>
            <person name="Worley K."/>
            <person name="Schaap P."/>
        </authorList>
    </citation>
    <scope>NUCLEOTIDE SEQUENCE</scope>
    <source>
        <strain evidence="12">QSvi11</strain>
    </source>
</reference>
<name>A0A8J4PXU2_9MYCE</name>
<keyword evidence="5 8" id="KW-0963">Cytoplasm</keyword>
<protein>
    <recommendedName>
        <fullName evidence="8 10">Proline iminopeptidase</fullName>
        <shortName evidence="8">PIP</shortName>
        <ecNumber evidence="8 10">3.4.11.5</ecNumber>
    </recommendedName>
    <alternativeName>
        <fullName evidence="8">Prolyl aminopeptidase</fullName>
    </alternativeName>
</protein>
<feature type="active site" description="Proton donor" evidence="9">
    <location>
        <position position="320"/>
    </location>
</feature>
<dbReference type="InterPro" id="IPR005944">
    <property type="entry name" value="Pro_iminopeptidase"/>
</dbReference>
<dbReference type="PRINTS" id="PR00793">
    <property type="entry name" value="PROAMNOPTASE"/>
</dbReference>
<evidence type="ECO:0000256" key="3">
    <source>
        <dbReference type="ARBA" id="ARBA00010088"/>
    </source>
</evidence>
<dbReference type="GO" id="GO:0006508">
    <property type="term" value="P:proteolysis"/>
    <property type="evidence" value="ECO:0007669"/>
    <property type="project" value="UniProtKB-KW"/>
</dbReference>
<comment type="similarity">
    <text evidence="3 8 10">Belongs to the peptidase S33 family.</text>
</comment>
<evidence type="ECO:0000256" key="5">
    <source>
        <dbReference type="ARBA" id="ARBA00022490"/>
    </source>
</evidence>
<dbReference type="AlphaFoldDB" id="A0A8J4PXU2"/>
<evidence type="ECO:0000259" key="11">
    <source>
        <dbReference type="Pfam" id="PF00561"/>
    </source>
</evidence>
<keyword evidence="4 8" id="KW-0031">Aminopeptidase</keyword>
<comment type="subcellular location">
    <subcellularLocation>
        <location evidence="2 8">Cytoplasm</location>
    </subcellularLocation>
</comment>
<evidence type="ECO:0000256" key="4">
    <source>
        <dbReference type="ARBA" id="ARBA00022438"/>
    </source>
</evidence>
<evidence type="ECO:0000256" key="1">
    <source>
        <dbReference type="ARBA" id="ARBA00001585"/>
    </source>
</evidence>
<comment type="caution">
    <text evidence="12">The sequence shown here is derived from an EMBL/GenBank/DDBJ whole genome shotgun (WGS) entry which is preliminary data.</text>
</comment>
<feature type="active site" evidence="9">
    <location>
        <position position="292"/>
    </location>
</feature>
<evidence type="ECO:0000256" key="7">
    <source>
        <dbReference type="ARBA" id="ARBA00022801"/>
    </source>
</evidence>
<evidence type="ECO:0000256" key="10">
    <source>
        <dbReference type="RuleBase" id="RU003421"/>
    </source>
</evidence>
<dbReference type="InterPro" id="IPR002410">
    <property type="entry name" value="Peptidase_S33"/>
</dbReference>
<evidence type="ECO:0000256" key="8">
    <source>
        <dbReference type="PIRNR" id="PIRNR006431"/>
    </source>
</evidence>
<dbReference type="EMBL" id="AJWJ01000085">
    <property type="protein sequence ID" value="KAF2075816.1"/>
    <property type="molecule type" value="Genomic_DNA"/>
</dbReference>
<keyword evidence="6 8" id="KW-0645">Protease</keyword>
<accession>A0A8J4PXU2</accession>
<evidence type="ECO:0000256" key="6">
    <source>
        <dbReference type="ARBA" id="ARBA00022670"/>
    </source>
</evidence>
<organism evidence="12 13">
    <name type="scientific">Polysphondylium violaceum</name>
    <dbReference type="NCBI Taxonomy" id="133409"/>
    <lineage>
        <taxon>Eukaryota</taxon>
        <taxon>Amoebozoa</taxon>
        <taxon>Evosea</taxon>
        <taxon>Eumycetozoa</taxon>
        <taxon>Dictyostelia</taxon>
        <taxon>Dictyosteliales</taxon>
        <taxon>Dictyosteliaceae</taxon>
        <taxon>Polysphondylium</taxon>
    </lineage>
</organism>
<evidence type="ECO:0000313" key="13">
    <source>
        <dbReference type="Proteomes" id="UP000695562"/>
    </source>
</evidence>
<dbReference type="Pfam" id="PF00561">
    <property type="entry name" value="Abhydrolase_1"/>
    <property type="match status" value="1"/>
</dbReference>
<keyword evidence="7 8" id="KW-0378">Hydrolase</keyword>
<keyword evidence="13" id="KW-1185">Reference proteome</keyword>
<dbReference type="GO" id="GO:0004177">
    <property type="term" value="F:aminopeptidase activity"/>
    <property type="evidence" value="ECO:0007669"/>
    <property type="project" value="UniProtKB-UniRule"/>
</dbReference>
<sequence length="341" mass="38710">MSEKPLSQVILDIQNSQKEKSSVFNYPRKLYPPIEPYKTHRLKVGSIHDIYIEECGNPNGNPVIVCHGGPGGGCEEYYRQFFDPQAYHIILFDQRGSGKSTPAACLEENTTFDLVDDMEKIRTLLGINSWVIFGGSWGSTLALAYAETHPSRTKALILRGIFTLRRAELLFFYQYGTSMLFPDYFDEFVKPIPLVERGDLISAYHRRLTGTDEKVKQECANAWTKYEMATSKLVLDKEKIERGEDPEFALKFARIENHYFVNGGFFKEDGQLINNAHILKNIPGVIVQGRYDVVCPAQSAYDLHKAWPLSDLVICPDSGHSMSENSISSMLIEACDRFRNI</sequence>
<feature type="domain" description="AB hydrolase-1" evidence="11">
    <location>
        <begin position="61"/>
        <end position="322"/>
    </location>
</feature>
<dbReference type="Gene3D" id="3.40.50.1820">
    <property type="entry name" value="alpha/beta hydrolase"/>
    <property type="match status" value="1"/>
</dbReference>
<dbReference type="PIRSF" id="PIRSF006431">
    <property type="entry name" value="Pept_S33"/>
    <property type="match status" value="1"/>
</dbReference>
<dbReference type="InterPro" id="IPR000073">
    <property type="entry name" value="AB_hydrolase_1"/>
</dbReference>